<dbReference type="Gene3D" id="3.90.79.10">
    <property type="entry name" value="Nucleoside Triphosphate Pyrophosphohydrolase"/>
    <property type="match status" value="1"/>
</dbReference>
<reference evidence="5 6" key="1">
    <citation type="submission" date="2019-12" db="EMBL/GenBank/DDBJ databases">
        <title>Genomic-based taxomic classification of the family Erythrobacteraceae.</title>
        <authorList>
            <person name="Xu L."/>
        </authorList>
    </citation>
    <scope>NUCLEOTIDE SEQUENCE [LARGE SCALE GENOMIC DNA]</scope>
    <source>
        <strain evidence="5 6">JCM 16339</strain>
    </source>
</reference>
<dbReference type="InterPro" id="IPR020084">
    <property type="entry name" value="NUDIX_hydrolase_CS"/>
</dbReference>
<name>A0A844ZJQ1_9SPHN</name>
<dbReference type="PANTHER" id="PTHR43046">
    <property type="entry name" value="GDP-MANNOSE MANNOSYL HYDROLASE"/>
    <property type="match status" value="1"/>
</dbReference>
<proteinExistence type="inferred from homology"/>
<dbReference type="RefSeq" id="WP_160589436.1">
    <property type="nucleotide sequence ID" value="NZ_BAAAFP010000002.1"/>
</dbReference>
<evidence type="ECO:0000256" key="3">
    <source>
        <dbReference type="RuleBase" id="RU003476"/>
    </source>
</evidence>
<keyword evidence="2 3" id="KW-0378">Hydrolase</keyword>
<dbReference type="PRINTS" id="PR00502">
    <property type="entry name" value="NUDIXFAMILY"/>
</dbReference>
<dbReference type="OrthoDB" id="8480561at2"/>
<dbReference type="CDD" id="cd02883">
    <property type="entry name" value="NUDIX_Hydrolase"/>
    <property type="match status" value="1"/>
</dbReference>
<dbReference type="EMBL" id="WTYY01000001">
    <property type="protein sequence ID" value="MXO87502.1"/>
    <property type="molecule type" value="Genomic_DNA"/>
</dbReference>
<evidence type="ECO:0000256" key="2">
    <source>
        <dbReference type="ARBA" id="ARBA00022801"/>
    </source>
</evidence>
<comment type="cofactor">
    <cofactor evidence="1">
        <name>Mg(2+)</name>
        <dbReference type="ChEBI" id="CHEBI:18420"/>
    </cofactor>
</comment>
<dbReference type="SUPFAM" id="SSF55811">
    <property type="entry name" value="Nudix"/>
    <property type="match status" value="1"/>
</dbReference>
<dbReference type="PROSITE" id="PS51462">
    <property type="entry name" value="NUDIX"/>
    <property type="match status" value="1"/>
</dbReference>
<evidence type="ECO:0000256" key="1">
    <source>
        <dbReference type="ARBA" id="ARBA00001946"/>
    </source>
</evidence>
<evidence type="ECO:0000259" key="4">
    <source>
        <dbReference type="PROSITE" id="PS51462"/>
    </source>
</evidence>
<dbReference type="Proteomes" id="UP000435243">
    <property type="component" value="Unassembled WGS sequence"/>
</dbReference>
<dbReference type="InterPro" id="IPR020476">
    <property type="entry name" value="Nudix_hydrolase"/>
</dbReference>
<gene>
    <name evidence="5" type="ORF">GRI32_01990</name>
</gene>
<dbReference type="Pfam" id="PF00293">
    <property type="entry name" value="NUDIX"/>
    <property type="match status" value="1"/>
</dbReference>
<comment type="caution">
    <text evidence="5">The sequence shown here is derived from an EMBL/GenBank/DDBJ whole genome shotgun (WGS) entry which is preliminary data.</text>
</comment>
<accession>A0A844ZJQ1</accession>
<dbReference type="AlphaFoldDB" id="A0A844ZJQ1"/>
<dbReference type="InterPro" id="IPR000086">
    <property type="entry name" value="NUDIX_hydrolase_dom"/>
</dbReference>
<sequence length="161" mass="18321">MLHLITPLIPPPLHRTGYRMAFALRTRWLRWRGGEIHGCTMIARDEQGRVLLVRHSYGAAVWSFPGGGMRKGEDPQLAALREFAEELGAAIADPQHLGTLTEDYHGGRNVAHIFTGRIAGEARPDMREIVEARFFHHHELPQDISRTVTVRMQLLSQWEAR</sequence>
<evidence type="ECO:0000313" key="5">
    <source>
        <dbReference type="EMBL" id="MXO87502.1"/>
    </source>
</evidence>
<protein>
    <submittedName>
        <fullName evidence="5">NUDIX domain-containing protein</fullName>
    </submittedName>
</protein>
<feature type="domain" description="Nudix hydrolase" evidence="4">
    <location>
        <begin position="34"/>
        <end position="160"/>
    </location>
</feature>
<dbReference type="InterPro" id="IPR015797">
    <property type="entry name" value="NUDIX_hydrolase-like_dom_sf"/>
</dbReference>
<dbReference type="GO" id="GO:0016787">
    <property type="term" value="F:hydrolase activity"/>
    <property type="evidence" value="ECO:0007669"/>
    <property type="project" value="UniProtKB-KW"/>
</dbReference>
<dbReference type="PROSITE" id="PS00893">
    <property type="entry name" value="NUDIX_BOX"/>
    <property type="match status" value="1"/>
</dbReference>
<organism evidence="5 6">
    <name type="scientific">Alteraurantiacibacter aestuarii</name>
    <dbReference type="NCBI Taxonomy" id="650004"/>
    <lineage>
        <taxon>Bacteria</taxon>
        <taxon>Pseudomonadati</taxon>
        <taxon>Pseudomonadota</taxon>
        <taxon>Alphaproteobacteria</taxon>
        <taxon>Sphingomonadales</taxon>
        <taxon>Erythrobacteraceae</taxon>
        <taxon>Alteraurantiacibacter</taxon>
    </lineage>
</organism>
<evidence type="ECO:0000313" key="6">
    <source>
        <dbReference type="Proteomes" id="UP000435243"/>
    </source>
</evidence>
<keyword evidence="6" id="KW-1185">Reference proteome</keyword>
<comment type="similarity">
    <text evidence="3">Belongs to the Nudix hydrolase family.</text>
</comment>
<dbReference type="PANTHER" id="PTHR43046:SF14">
    <property type="entry name" value="MUTT_NUDIX FAMILY PROTEIN"/>
    <property type="match status" value="1"/>
</dbReference>